<name>A0ABN1L975_9GAMM</name>
<dbReference type="Proteomes" id="UP001500021">
    <property type="component" value="Unassembled WGS sequence"/>
</dbReference>
<organism evidence="1 2">
    <name type="scientific">Colwellia asteriadis</name>
    <dbReference type="NCBI Taxonomy" id="517723"/>
    <lineage>
        <taxon>Bacteria</taxon>
        <taxon>Pseudomonadati</taxon>
        <taxon>Pseudomonadota</taxon>
        <taxon>Gammaproteobacteria</taxon>
        <taxon>Alteromonadales</taxon>
        <taxon>Colwelliaceae</taxon>
        <taxon>Colwellia</taxon>
    </lineage>
</organism>
<sequence length="97" mass="11691">MFILSWYRKIHTSTVNRLLDRKLTQRKKLLIKQRKKALEEIQYIGRFSYWPTAKITTKAPVTNLLDRKRMNKIAMPPRPVTLRYHASREIEPSKLRL</sequence>
<protein>
    <submittedName>
        <fullName evidence="1">Uncharacterized protein</fullName>
    </submittedName>
</protein>
<accession>A0ABN1L975</accession>
<evidence type="ECO:0000313" key="2">
    <source>
        <dbReference type="Proteomes" id="UP001500021"/>
    </source>
</evidence>
<dbReference type="RefSeq" id="WP_343817765.1">
    <property type="nucleotide sequence ID" value="NZ_BAAAFA010000008.1"/>
</dbReference>
<proteinExistence type="predicted"/>
<evidence type="ECO:0000313" key="1">
    <source>
        <dbReference type="EMBL" id="GAA0819781.1"/>
    </source>
</evidence>
<keyword evidence="2" id="KW-1185">Reference proteome</keyword>
<comment type="caution">
    <text evidence="1">The sequence shown here is derived from an EMBL/GenBank/DDBJ whole genome shotgun (WGS) entry which is preliminary data.</text>
</comment>
<gene>
    <name evidence="1" type="ORF">GCM10009111_24270</name>
</gene>
<reference evidence="1 2" key="1">
    <citation type="journal article" date="2019" name="Int. J. Syst. Evol. Microbiol.">
        <title>The Global Catalogue of Microorganisms (GCM) 10K type strain sequencing project: providing services to taxonomists for standard genome sequencing and annotation.</title>
        <authorList>
            <consortium name="The Broad Institute Genomics Platform"/>
            <consortium name="The Broad Institute Genome Sequencing Center for Infectious Disease"/>
            <person name="Wu L."/>
            <person name="Ma J."/>
        </authorList>
    </citation>
    <scope>NUCLEOTIDE SEQUENCE [LARGE SCALE GENOMIC DNA]</scope>
    <source>
        <strain evidence="1 2">JCM 15608</strain>
    </source>
</reference>
<dbReference type="EMBL" id="BAAAFA010000008">
    <property type="protein sequence ID" value="GAA0819781.1"/>
    <property type="molecule type" value="Genomic_DNA"/>
</dbReference>